<feature type="compositionally biased region" description="Acidic residues" evidence="1">
    <location>
        <begin position="69"/>
        <end position="79"/>
    </location>
</feature>
<evidence type="ECO:0000313" key="4">
    <source>
        <dbReference type="Proteomes" id="UP001203945"/>
    </source>
</evidence>
<dbReference type="Proteomes" id="UP001203945">
    <property type="component" value="Unassembled WGS sequence"/>
</dbReference>
<reference evidence="3 4" key="1">
    <citation type="submission" date="2022-03" db="EMBL/GenBank/DDBJ databases">
        <authorList>
            <person name="He Y."/>
        </authorList>
    </citation>
    <scope>NUCLEOTIDE SEQUENCE [LARGE SCALE GENOMIC DNA]</scope>
    <source>
        <strain evidence="3 4">TK19116</strain>
    </source>
</reference>
<feature type="compositionally biased region" description="Low complexity" evidence="1">
    <location>
        <begin position="297"/>
        <end position="311"/>
    </location>
</feature>
<feature type="signal peptide" evidence="2">
    <location>
        <begin position="1"/>
        <end position="22"/>
    </location>
</feature>
<gene>
    <name evidence="3" type="ORF">MLD63_06180</name>
</gene>
<evidence type="ECO:0000256" key="1">
    <source>
        <dbReference type="SAM" id="MobiDB-lite"/>
    </source>
</evidence>
<keyword evidence="4" id="KW-1185">Reference proteome</keyword>
<evidence type="ECO:0000256" key="2">
    <source>
        <dbReference type="SAM" id="SignalP"/>
    </source>
</evidence>
<feature type="compositionally biased region" description="Low complexity" evidence="1">
    <location>
        <begin position="44"/>
        <end position="68"/>
    </location>
</feature>
<dbReference type="InterPro" id="IPR038696">
    <property type="entry name" value="IalB_sf"/>
</dbReference>
<proteinExistence type="predicted"/>
<evidence type="ECO:0000313" key="3">
    <source>
        <dbReference type="EMBL" id="MCQ0970012.1"/>
    </source>
</evidence>
<sequence>MALKPSLALVAAMMAITAPAFAQDSTASANDAATEAAPETGTLPPAADTPSDTDAATEQPTDAGTAVTETEEAEGEEPNAADAASDSAQAAGEATEAAPATSDATATDAAPEASATDTPATGDGAPADEAATTADPNAEPQVGSYYVKSTHEDWLIRCIRAGEGVDPCELYQLMQDDSGNSVAEVTMIPLEGGEVAVGATVVVPLETDLLFGLQFQVDQGRGQAYPFNFCAPVGCVARVGFPDAELNALKRGNVANVALLPFGGDPENPVQLQLSLTGFTAGLAALEELAVPEPDDAGTTSDAAADTATEADTPESDAANDADAATEETAPAN</sequence>
<feature type="region of interest" description="Disordered" evidence="1">
    <location>
        <begin position="290"/>
        <end position="333"/>
    </location>
</feature>
<feature type="chain" id="PRO_5046588456" evidence="2">
    <location>
        <begin position="23"/>
        <end position="333"/>
    </location>
</feature>
<feature type="compositionally biased region" description="Acidic residues" evidence="1">
    <location>
        <begin position="312"/>
        <end position="326"/>
    </location>
</feature>
<dbReference type="InterPro" id="IPR010642">
    <property type="entry name" value="Invasion_prot_B"/>
</dbReference>
<organism evidence="3 4">
    <name type="scientific">Paracoccus albicereus</name>
    <dbReference type="NCBI Taxonomy" id="2922394"/>
    <lineage>
        <taxon>Bacteria</taxon>
        <taxon>Pseudomonadati</taxon>
        <taxon>Pseudomonadota</taxon>
        <taxon>Alphaproteobacteria</taxon>
        <taxon>Rhodobacterales</taxon>
        <taxon>Paracoccaceae</taxon>
        <taxon>Paracoccus</taxon>
    </lineage>
</organism>
<dbReference type="EMBL" id="JAKZEU010000002">
    <property type="protein sequence ID" value="MCQ0970012.1"/>
    <property type="molecule type" value="Genomic_DNA"/>
</dbReference>
<dbReference type="Gene3D" id="2.60.40.1880">
    <property type="entry name" value="Invasion associated locus B (IalB) protein"/>
    <property type="match status" value="1"/>
</dbReference>
<feature type="compositionally biased region" description="Low complexity" evidence="1">
    <location>
        <begin position="24"/>
        <end position="37"/>
    </location>
</feature>
<accession>A0ABT1MNZ9</accession>
<feature type="region of interest" description="Disordered" evidence="1">
    <location>
        <begin position="24"/>
        <end position="141"/>
    </location>
</feature>
<protein>
    <submittedName>
        <fullName evidence="3">Invasion associated locus B family protein</fullName>
    </submittedName>
</protein>
<feature type="compositionally biased region" description="Low complexity" evidence="1">
    <location>
        <begin position="80"/>
        <end position="140"/>
    </location>
</feature>
<dbReference type="Pfam" id="PF06776">
    <property type="entry name" value="IalB"/>
    <property type="match status" value="1"/>
</dbReference>
<keyword evidence="2" id="KW-0732">Signal</keyword>
<dbReference type="RefSeq" id="WP_255329012.1">
    <property type="nucleotide sequence ID" value="NZ_JAKZEU010000002.1"/>
</dbReference>
<comment type="caution">
    <text evidence="3">The sequence shown here is derived from an EMBL/GenBank/DDBJ whole genome shotgun (WGS) entry which is preliminary data.</text>
</comment>
<name>A0ABT1MNZ9_9RHOB</name>